<dbReference type="EMBL" id="AAFI02000197">
    <property type="protein sequence ID" value="EAL61034.1"/>
    <property type="molecule type" value="Genomic_DNA"/>
</dbReference>
<accession>Q54CL8</accession>
<dbReference type="KEGG" id="ddi:DDB_G0292970"/>
<dbReference type="PaxDb" id="44689-DDB0219801"/>
<feature type="transmembrane region" description="Helical" evidence="1">
    <location>
        <begin position="34"/>
        <end position="55"/>
    </location>
</feature>
<organism evidence="2 3">
    <name type="scientific">Dictyostelium discoideum</name>
    <name type="common">Social amoeba</name>
    <dbReference type="NCBI Taxonomy" id="44689"/>
    <lineage>
        <taxon>Eukaryota</taxon>
        <taxon>Amoebozoa</taxon>
        <taxon>Evosea</taxon>
        <taxon>Eumycetozoa</taxon>
        <taxon>Dictyostelia</taxon>
        <taxon>Dictyosteliales</taxon>
        <taxon>Dictyosteliaceae</taxon>
        <taxon>Dictyostelium</taxon>
    </lineage>
</organism>
<keyword evidence="1" id="KW-1133">Transmembrane helix</keyword>
<protein>
    <submittedName>
        <fullName evidence="2">Uncharacterized protein</fullName>
    </submittedName>
</protein>
<dbReference type="dictyBase" id="DDB_G0292970"/>
<evidence type="ECO:0000256" key="1">
    <source>
        <dbReference type="SAM" id="Phobius"/>
    </source>
</evidence>
<dbReference type="InParanoid" id="Q54CL8"/>
<dbReference type="Proteomes" id="UP000002195">
    <property type="component" value="Unassembled WGS sequence"/>
</dbReference>
<dbReference type="GeneID" id="8628917"/>
<dbReference type="RefSeq" id="XP_629398.1">
    <property type="nucleotide sequence ID" value="XM_629396.1"/>
</dbReference>
<name>Q54CL8_DICDI</name>
<comment type="caution">
    <text evidence="2">The sequence shown here is derived from an EMBL/GenBank/DDBJ whole genome shotgun (WGS) entry which is preliminary data.</text>
</comment>
<keyword evidence="3" id="KW-1185">Reference proteome</keyword>
<gene>
    <name evidence="2" type="ORF">DDB_G0292970</name>
</gene>
<sequence>MVWTSHCTFFINIFAIQRINFQKVKNKYLKNFKIYLYINVTILVIFSLLSNLNAVNGDKIGCIAKCANANPDYFKFWAIGHSQSDKLNCKNINEKCAVGCPNH</sequence>
<dbReference type="AlphaFoldDB" id="Q54CL8"/>
<dbReference type="PhylomeDB" id="Q54CL8"/>
<proteinExistence type="predicted"/>
<keyword evidence="1" id="KW-0812">Transmembrane</keyword>
<evidence type="ECO:0000313" key="3">
    <source>
        <dbReference type="Proteomes" id="UP000002195"/>
    </source>
</evidence>
<keyword evidence="1" id="KW-0472">Membrane</keyword>
<dbReference type="HOGENOM" id="CLU_2268893_0_0_1"/>
<reference evidence="2 3" key="1">
    <citation type="journal article" date="2005" name="Nature">
        <title>The genome of the social amoeba Dictyostelium discoideum.</title>
        <authorList>
            <consortium name="The Dictyostelium discoideum Sequencing Consortium"/>
            <person name="Eichinger L."/>
            <person name="Pachebat J.A."/>
            <person name="Glockner G."/>
            <person name="Rajandream M.A."/>
            <person name="Sucgang R."/>
            <person name="Berriman M."/>
            <person name="Song J."/>
            <person name="Olsen R."/>
            <person name="Szafranski K."/>
            <person name="Xu Q."/>
            <person name="Tunggal B."/>
            <person name="Kummerfeld S."/>
            <person name="Madera M."/>
            <person name="Konfortov B.A."/>
            <person name="Rivero F."/>
            <person name="Bankier A.T."/>
            <person name="Lehmann R."/>
            <person name="Hamlin N."/>
            <person name="Davies R."/>
            <person name="Gaudet P."/>
            <person name="Fey P."/>
            <person name="Pilcher K."/>
            <person name="Chen G."/>
            <person name="Saunders D."/>
            <person name="Sodergren E."/>
            <person name="Davis P."/>
            <person name="Kerhornou A."/>
            <person name="Nie X."/>
            <person name="Hall N."/>
            <person name="Anjard C."/>
            <person name="Hemphill L."/>
            <person name="Bason N."/>
            <person name="Farbrother P."/>
            <person name="Desany B."/>
            <person name="Just E."/>
            <person name="Morio T."/>
            <person name="Rost R."/>
            <person name="Churcher C."/>
            <person name="Cooper J."/>
            <person name="Haydock S."/>
            <person name="van Driessche N."/>
            <person name="Cronin A."/>
            <person name="Goodhead I."/>
            <person name="Muzny D."/>
            <person name="Mourier T."/>
            <person name="Pain A."/>
            <person name="Lu M."/>
            <person name="Harper D."/>
            <person name="Lindsay R."/>
            <person name="Hauser H."/>
            <person name="James K."/>
            <person name="Quiles M."/>
            <person name="Madan Babu M."/>
            <person name="Saito T."/>
            <person name="Buchrieser C."/>
            <person name="Wardroper A."/>
            <person name="Felder M."/>
            <person name="Thangavelu M."/>
            <person name="Johnson D."/>
            <person name="Knights A."/>
            <person name="Loulseged H."/>
            <person name="Mungall K."/>
            <person name="Oliver K."/>
            <person name="Price C."/>
            <person name="Quail M.A."/>
            <person name="Urushihara H."/>
            <person name="Hernandez J."/>
            <person name="Rabbinowitsch E."/>
            <person name="Steffen D."/>
            <person name="Sanders M."/>
            <person name="Ma J."/>
            <person name="Kohara Y."/>
            <person name="Sharp S."/>
            <person name="Simmonds M."/>
            <person name="Spiegler S."/>
            <person name="Tivey A."/>
            <person name="Sugano S."/>
            <person name="White B."/>
            <person name="Walker D."/>
            <person name="Woodward J."/>
            <person name="Winckler T."/>
            <person name="Tanaka Y."/>
            <person name="Shaulsky G."/>
            <person name="Schleicher M."/>
            <person name="Weinstock G."/>
            <person name="Rosenthal A."/>
            <person name="Cox E.C."/>
            <person name="Chisholm R.L."/>
            <person name="Gibbs R."/>
            <person name="Loomis W.F."/>
            <person name="Platzer M."/>
            <person name="Kay R.R."/>
            <person name="Williams J."/>
            <person name="Dear P.H."/>
            <person name="Noegel A.A."/>
            <person name="Barrell B."/>
            <person name="Kuspa A."/>
        </authorList>
    </citation>
    <scope>NUCLEOTIDE SEQUENCE [LARGE SCALE GENOMIC DNA]</scope>
    <source>
        <strain evidence="2 3">AX4</strain>
    </source>
</reference>
<evidence type="ECO:0000313" key="2">
    <source>
        <dbReference type="EMBL" id="EAL61034.1"/>
    </source>
</evidence>
<dbReference type="VEuPathDB" id="AmoebaDB:DDB_G0292970"/>